<evidence type="ECO:0000256" key="1">
    <source>
        <dbReference type="SAM" id="Phobius"/>
    </source>
</evidence>
<keyword evidence="1" id="KW-1133">Transmembrane helix</keyword>
<sequence>MRLSLYALSAPTADMALAGCRYHVGMRLLGNILWLILGGLFLAAGWAVIGLVLCVTIVGIPLGVQAFKMAGLTLTPFGKTVVYGGGVGSVLVNIVWFVLAGVWMAIGYVCAGLLNCITIIGIPFGIQSFKMAKLALWPFGSQIYSL</sequence>
<dbReference type="PIRSF" id="PIRSF028777">
    <property type="entry name" value="UCP028777"/>
    <property type="match status" value="1"/>
</dbReference>
<evidence type="ECO:0000313" key="3">
    <source>
        <dbReference type="EMBL" id="BAF40140.1"/>
    </source>
</evidence>
<dbReference type="InterPro" id="IPR052937">
    <property type="entry name" value="Inner_membrane_protein"/>
</dbReference>
<dbReference type="KEGG" id="bad:BAD_1359"/>
<dbReference type="Proteomes" id="UP000008702">
    <property type="component" value="Chromosome"/>
</dbReference>
<gene>
    <name evidence="3" type="ordered locus">BAD_1359</name>
</gene>
<name>A1A357_BIFAA</name>
<feature type="domain" description="Inner membrane component" evidence="2">
    <location>
        <begin position="29"/>
        <end position="79"/>
    </location>
</feature>
<feature type="transmembrane region" description="Helical" evidence="1">
    <location>
        <begin position="105"/>
        <end position="126"/>
    </location>
</feature>
<keyword evidence="1" id="KW-0812">Transmembrane</keyword>
<dbReference type="PANTHER" id="PTHR42903:SF1">
    <property type="entry name" value="INNER MEMBRANE PROTEIN YCCF"/>
    <property type="match status" value="1"/>
</dbReference>
<keyword evidence="1" id="KW-0472">Membrane</keyword>
<organism evidence="3 4">
    <name type="scientific">Bifidobacterium adolescentis (strain ATCC 15703 / DSM 20083 / NCTC 11814 / E194a)</name>
    <dbReference type="NCBI Taxonomy" id="367928"/>
    <lineage>
        <taxon>Bacteria</taxon>
        <taxon>Bacillati</taxon>
        <taxon>Actinomycetota</taxon>
        <taxon>Actinomycetes</taxon>
        <taxon>Bifidobacteriales</taxon>
        <taxon>Bifidobacteriaceae</taxon>
        <taxon>Bifidobacterium</taxon>
    </lineage>
</organism>
<evidence type="ECO:0000313" key="4">
    <source>
        <dbReference type="Proteomes" id="UP000008702"/>
    </source>
</evidence>
<dbReference type="PANTHER" id="PTHR42903">
    <property type="entry name" value="INNER MEMBRANE PROTEIN YCCF"/>
    <property type="match status" value="1"/>
</dbReference>
<protein>
    <recommendedName>
        <fullName evidence="2">Inner membrane component domain-containing protein</fullName>
    </recommendedName>
</protein>
<dbReference type="InterPro" id="IPR005185">
    <property type="entry name" value="YccF"/>
</dbReference>
<reference evidence="3 4" key="1">
    <citation type="submission" date="2006-12" db="EMBL/GenBank/DDBJ databases">
        <title>Bifidobacterium adolescentis complete genome sequence.</title>
        <authorList>
            <person name="Suzuki T."/>
            <person name="Tsuda Y."/>
            <person name="Kanou N."/>
            <person name="Inoue T."/>
            <person name="Kumazaki K."/>
            <person name="Nagano S."/>
            <person name="Hirai S."/>
            <person name="Tanaka K."/>
            <person name="Watanabe K."/>
        </authorList>
    </citation>
    <scope>NUCLEOTIDE SEQUENCE [LARGE SCALE GENOMIC DNA]</scope>
    <source>
        <strain evidence="4">ATCC 15703 / DSM 20083 / NCTC 11814 / E194a</strain>
    </source>
</reference>
<dbReference type="GO" id="GO:0005886">
    <property type="term" value="C:plasma membrane"/>
    <property type="evidence" value="ECO:0007669"/>
    <property type="project" value="TreeGrafter"/>
</dbReference>
<proteinExistence type="predicted"/>
<keyword evidence="4" id="KW-1185">Reference proteome</keyword>
<evidence type="ECO:0000259" key="2">
    <source>
        <dbReference type="Pfam" id="PF03733"/>
    </source>
</evidence>
<dbReference type="NCBIfam" id="NF008740">
    <property type="entry name" value="PRK11770.1-2"/>
    <property type="match status" value="1"/>
</dbReference>
<feature type="transmembrane region" description="Helical" evidence="1">
    <location>
        <begin position="81"/>
        <end position="99"/>
    </location>
</feature>
<dbReference type="Pfam" id="PF03733">
    <property type="entry name" value="YccF"/>
    <property type="match status" value="2"/>
</dbReference>
<dbReference type="AlphaFoldDB" id="A1A357"/>
<dbReference type="HOGENOM" id="CLU_120384_1_0_11"/>
<dbReference type="EMBL" id="AP009256">
    <property type="protein sequence ID" value="BAF40140.1"/>
    <property type="molecule type" value="Genomic_DNA"/>
</dbReference>
<dbReference type="InterPro" id="IPR031308">
    <property type="entry name" value="UCP028777"/>
</dbReference>
<feature type="transmembrane region" description="Helical" evidence="1">
    <location>
        <begin position="34"/>
        <end position="60"/>
    </location>
</feature>
<accession>A1A357</accession>
<feature type="domain" description="Inner membrane component" evidence="2">
    <location>
        <begin position="91"/>
        <end position="140"/>
    </location>
</feature>